<protein>
    <submittedName>
        <fullName evidence="4">Stalk domain-containing protein</fullName>
    </submittedName>
</protein>
<dbReference type="InterPro" id="IPR001611">
    <property type="entry name" value="Leu-rich_rpt"/>
</dbReference>
<dbReference type="InterPro" id="IPR003409">
    <property type="entry name" value="MORN"/>
</dbReference>
<dbReference type="SUPFAM" id="SSF52058">
    <property type="entry name" value="L domain-like"/>
    <property type="match status" value="1"/>
</dbReference>
<comment type="caution">
    <text evidence="4">The sequence shown here is derived from an EMBL/GenBank/DDBJ whole genome shotgun (WGS) entry which is preliminary data.</text>
</comment>
<keyword evidence="1" id="KW-0677">Repeat</keyword>
<dbReference type="InterPro" id="IPR036582">
    <property type="entry name" value="Mao_N_sf"/>
</dbReference>
<dbReference type="Gene3D" id="3.80.10.10">
    <property type="entry name" value="Ribonuclease Inhibitor"/>
    <property type="match status" value="1"/>
</dbReference>
<dbReference type="Pfam" id="PF07833">
    <property type="entry name" value="Cu_amine_oxidN1"/>
    <property type="match status" value="1"/>
</dbReference>
<dbReference type="EMBL" id="JBHUMM010000007">
    <property type="protein sequence ID" value="MFD2670933.1"/>
    <property type="molecule type" value="Genomic_DNA"/>
</dbReference>
<dbReference type="PANTHER" id="PTHR43215">
    <property type="entry name" value="RADIAL SPOKE HEAD 1 HOMOLOG"/>
    <property type="match status" value="1"/>
</dbReference>
<evidence type="ECO:0000256" key="2">
    <source>
        <dbReference type="SAM" id="SignalP"/>
    </source>
</evidence>
<dbReference type="Pfam" id="PF02493">
    <property type="entry name" value="MORN"/>
    <property type="match status" value="8"/>
</dbReference>
<evidence type="ECO:0000313" key="4">
    <source>
        <dbReference type="EMBL" id="MFD2670933.1"/>
    </source>
</evidence>
<proteinExistence type="predicted"/>
<dbReference type="SUPFAM" id="SSF55383">
    <property type="entry name" value="Copper amine oxidase, domain N"/>
    <property type="match status" value="1"/>
</dbReference>
<dbReference type="Gene3D" id="2.20.110.10">
    <property type="entry name" value="Histone H3 K4-specific methyltransferase SET7/9 N-terminal domain"/>
    <property type="match status" value="3"/>
</dbReference>
<dbReference type="SMART" id="SM00698">
    <property type="entry name" value="MORN"/>
    <property type="match status" value="9"/>
</dbReference>
<sequence length="541" mass="60435">MRKTMTASFMTFVLWVSMIGMAVTPAAATAHADQTAQPVVADEKLAEWIHSELLLPADAPVTTDDIAILTELHIDETMNVASLSGLENATFLQELTVRGNRISRLTPLAHLTNLRVLDVSDNPVQDLSPLLQMPALETVHMSSDMISDSADTVKQLRDKGIRIVEPVNEPEHPSRPAIQVFNNTEPVSFTKDPVIMKGTTMVQFRPLFETFGMDVEWDAATRTVTGKKEQLLIELTMDSRTAKVNGQLVSLPVAPLLLDGHTMIPLRFVGEATGRRVLWDGETQTIDIYTSITSINLEILYADDTRYEGERRDGVPHGKGTFTHKGQIFYEGEVRDGMIEGQGKMYDVIYPASYYEGTFVNNRYHGEGKLVYGNGHYYIGPFVDGNREGEGKMYDDTDTLLYSGMFHENAYSGSGIGYMNNYMYEGMYAKGTFEGSGKMYYQGRLVFEGEWSQGERKNGKMYFFGSLIYEGSFENDYQHGFGVFYDESGTVLYRGQVVQGEKTGVGILYYENRDRYIGEVLKGEPVGQGVRKSADGTIKSH</sequence>
<evidence type="ECO:0000313" key="5">
    <source>
        <dbReference type="Proteomes" id="UP001597497"/>
    </source>
</evidence>
<evidence type="ECO:0000259" key="3">
    <source>
        <dbReference type="Pfam" id="PF07833"/>
    </source>
</evidence>
<dbReference type="InterPro" id="IPR032675">
    <property type="entry name" value="LRR_dom_sf"/>
</dbReference>
<dbReference type="PROSITE" id="PS51450">
    <property type="entry name" value="LRR"/>
    <property type="match status" value="2"/>
</dbReference>
<feature type="signal peptide" evidence="2">
    <location>
        <begin position="1"/>
        <end position="22"/>
    </location>
</feature>
<keyword evidence="5" id="KW-1185">Reference proteome</keyword>
<organism evidence="4 5">
    <name type="scientific">Marinicrinis sediminis</name>
    <dbReference type="NCBI Taxonomy" id="1652465"/>
    <lineage>
        <taxon>Bacteria</taxon>
        <taxon>Bacillati</taxon>
        <taxon>Bacillota</taxon>
        <taxon>Bacilli</taxon>
        <taxon>Bacillales</taxon>
        <taxon>Paenibacillaceae</taxon>
    </lineage>
</organism>
<dbReference type="SUPFAM" id="SSF82185">
    <property type="entry name" value="Histone H3 K4-specific methyltransferase SET7/9 N-terminal domain"/>
    <property type="match status" value="3"/>
</dbReference>
<gene>
    <name evidence="4" type="ORF">ACFSUC_04835</name>
</gene>
<keyword evidence="2" id="KW-0732">Signal</keyword>
<dbReference type="RefSeq" id="WP_379928356.1">
    <property type="nucleotide sequence ID" value="NZ_JBHUMM010000007.1"/>
</dbReference>
<dbReference type="InterPro" id="IPR012854">
    <property type="entry name" value="Cu_amine_oxidase-like_N"/>
</dbReference>
<reference evidence="5" key="1">
    <citation type="journal article" date="2019" name="Int. J. Syst. Evol. Microbiol.">
        <title>The Global Catalogue of Microorganisms (GCM) 10K type strain sequencing project: providing services to taxonomists for standard genome sequencing and annotation.</title>
        <authorList>
            <consortium name="The Broad Institute Genomics Platform"/>
            <consortium name="The Broad Institute Genome Sequencing Center for Infectious Disease"/>
            <person name="Wu L."/>
            <person name="Ma J."/>
        </authorList>
    </citation>
    <scope>NUCLEOTIDE SEQUENCE [LARGE SCALE GENOMIC DNA]</scope>
    <source>
        <strain evidence="5">KCTC 33676</strain>
    </source>
</reference>
<dbReference type="Proteomes" id="UP001597497">
    <property type="component" value="Unassembled WGS sequence"/>
</dbReference>
<accession>A0ABW5R7T2</accession>
<feature type="domain" description="Copper amine oxidase-like N-terminal" evidence="3">
    <location>
        <begin position="183"/>
        <end position="288"/>
    </location>
</feature>
<dbReference type="Gene3D" id="3.30.457.10">
    <property type="entry name" value="Copper amine oxidase-like, N-terminal domain"/>
    <property type="match status" value="1"/>
</dbReference>
<evidence type="ECO:0000256" key="1">
    <source>
        <dbReference type="ARBA" id="ARBA00022737"/>
    </source>
</evidence>
<dbReference type="PANTHER" id="PTHR43215:SF14">
    <property type="entry name" value="RADIAL SPOKE HEAD 1 HOMOLOG"/>
    <property type="match status" value="1"/>
</dbReference>
<name>A0ABW5R7T2_9BACL</name>
<feature type="chain" id="PRO_5045498201" evidence="2">
    <location>
        <begin position="23"/>
        <end position="541"/>
    </location>
</feature>